<dbReference type="Gene3D" id="3.40.50.740">
    <property type="match status" value="1"/>
</dbReference>
<dbReference type="PANTHER" id="PTHR43105">
    <property type="entry name" value="RESPIRATORY NITRATE REDUCTASE"/>
    <property type="match status" value="1"/>
</dbReference>
<dbReference type="Gene3D" id="2.40.40.20">
    <property type="match status" value="1"/>
</dbReference>
<keyword evidence="5" id="KW-0500">Molybdenum</keyword>
<dbReference type="InterPro" id="IPR050123">
    <property type="entry name" value="Prok_molybdopt-oxidoreductase"/>
</dbReference>
<keyword evidence="8" id="KW-0408">Iron</keyword>
<evidence type="ECO:0000256" key="2">
    <source>
        <dbReference type="ARBA" id="ARBA00001966"/>
    </source>
</evidence>
<reference evidence="12 13" key="1">
    <citation type="submission" date="2018-09" db="EMBL/GenBank/DDBJ databases">
        <title>Genome comparison of Alicycliphilus sp. BQ1, a polyurethanolytic bacterium, with its closest phylogenetic relatives Alicycliphilus denitrificans BC and K601, unable to attack polyurethane.</title>
        <authorList>
            <person name="Loza-Tavera H."/>
            <person name="Lozano L."/>
            <person name="Cevallos M."/>
            <person name="Maya-Lucas O."/>
            <person name="Garcia-Mena J."/>
            <person name="Hernandez J."/>
        </authorList>
    </citation>
    <scope>NUCLEOTIDE SEQUENCE [LARGE SCALE GENOMIC DNA]</scope>
    <source>
        <strain evidence="12 13">BQ1</strain>
    </source>
</reference>
<dbReference type="InterPro" id="IPR006657">
    <property type="entry name" value="MoPterin_dinucl-bd_dom"/>
</dbReference>
<dbReference type="CDD" id="cd02791">
    <property type="entry name" value="MopB_CT_Nitrate-R-NapA-like"/>
    <property type="match status" value="1"/>
</dbReference>
<comment type="similarity">
    <text evidence="3">Belongs to the prokaryotic molybdopterin-containing oxidoreductase family. NasA/NapA/NarB subfamily.</text>
</comment>
<accession>A0A420KCB4</accession>
<keyword evidence="4" id="KW-0004">4Fe-4S</keyword>
<dbReference type="CDD" id="cd02754">
    <property type="entry name" value="MopB_Nitrate-R-NapA-like"/>
    <property type="match status" value="1"/>
</dbReference>
<dbReference type="GO" id="GO:0016020">
    <property type="term" value="C:membrane"/>
    <property type="evidence" value="ECO:0007669"/>
    <property type="project" value="TreeGrafter"/>
</dbReference>
<dbReference type="InterPro" id="IPR006656">
    <property type="entry name" value="Mopterin_OxRdtase"/>
</dbReference>
<evidence type="ECO:0000256" key="4">
    <source>
        <dbReference type="ARBA" id="ARBA00022485"/>
    </source>
</evidence>
<dbReference type="InterPro" id="IPR041957">
    <property type="entry name" value="CT_Nitrate-R-NapA-like"/>
</dbReference>
<dbReference type="Gene3D" id="3.40.228.10">
    <property type="entry name" value="Dimethylsulfoxide Reductase, domain 2"/>
    <property type="match status" value="1"/>
</dbReference>
<dbReference type="EMBL" id="NKDB02000002">
    <property type="protein sequence ID" value="RKJ96856.1"/>
    <property type="molecule type" value="Genomic_DNA"/>
</dbReference>
<dbReference type="Gene3D" id="2.20.25.90">
    <property type="entry name" value="ADC-like domains"/>
    <property type="match status" value="1"/>
</dbReference>
<evidence type="ECO:0000256" key="5">
    <source>
        <dbReference type="ARBA" id="ARBA00022505"/>
    </source>
</evidence>
<dbReference type="Pfam" id="PF04879">
    <property type="entry name" value="Molybdop_Fe4S4"/>
    <property type="match status" value="1"/>
</dbReference>
<dbReference type="RefSeq" id="WP_094438398.1">
    <property type="nucleotide sequence ID" value="NZ_NKDB02000002.1"/>
</dbReference>
<evidence type="ECO:0000256" key="3">
    <source>
        <dbReference type="ARBA" id="ARBA00008747"/>
    </source>
</evidence>
<dbReference type="GO" id="GO:0043546">
    <property type="term" value="F:molybdopterin cofactor binding"/>
    <property type="evidence" value="ECO:0007669"/>
    <property type="project" value="InterPro"/>
</dbReference>
<dbReference type="AlphaFoldDB" id="A0A420KCB4"/>
<dbReference type="Pfam" id="PF00384">
    <property type="entry name" value="Molybdopterin"/>
    <property type="match status" value="1"/>
</dbReference>
<dbReference type="SMART" id="SM00926">
    <property type="entry name" value="Molybdop_Fe4S4"/>
    <property type="match status" value="1"/>
</dbReference>
<dbReference type="InterPro" id="IPR009010">
    <property type="entry name" value="Asp_de-COase-like_dom_sf"/>
</dbReference>
<dbReference type="GO" id="GO:0042128">
    <property type="term" value="P:nitrate assimilation"/>
    <property type="evidence" value="ECO:0007669"/>
    <property type="project" value="UniProtKB-KW"/>
</dbReference>
<keyword evidence="6" id="KW-0479">Metal-binding</keyword>
<dbReference type="GO" id="GO:0016491">
    <property type="term" value="F:oxidoreductase activity"/>
    <property type="evidence" value="ECO:0007669"/>
    <property type="project" value="UniProtKB-KW"/>
</dbReference>
<evidence type="ECO:0000313" key="13">
    <source>
        <dbReference type="Proteomes" id="UP000216225"/>
    </source>
</evidence>
<keyword evidence="7" id="KW-0560">Oxidoreductase</keyword>
<keyword evidence="9" id="KW-0411">Iron-sulfur</keyword>
<feature type="domain" description="4Fe-4S Mo/W bis-MGD-type" evidence="11">
    <location>
        <begin position="2"/>
        <end position="58"/>
    </location>
</feature>
<evidence type="ECO:0000259" key="11">
    <source>
        <dbReference type="PROSITE" id="PS51669"/>
    </source>
</evidence>
<dbReference type="GO" id="GO:0045333">
    <property type="term" value="P:cellular respiration"/>
    <property type="evidence" value="ECO:0007669"/>
    <property type="project" value="UniProtKB-ARBA"/>
</dbReference>
<name>A0A420KCB4_9BURK</name>
<dbReference type="SUPFAM" id="SSF50692">
    <property type="entry name" value="ADC-like"/>
    <property type="match status" value="1"/>
</dbReference>
<dbReference type="GO" id="GO:0046872">
    <property type="term" value="F:metal ion binding"/>
    <property type="evidence" value="ECO:0007669"/>
    <property type="project" value="UniProtKB-KW"/>
</dbReference>
<protein>
    <submittedName>
        <fullName evidence="12">Nitrate reductase</fullName>
    </submittedName>
</protein>
<sequence length="931" mass="99800">MTRHTRSTCPYCGVGCGVLIESEAGRITGVRGDPVHPANLGRLCSKGATLHLTARPEVQEQVRLLQPLRRAARGAAARPVAWDAALDTLAQRIATTVRQHGPDAVGLYVSGQLLTEDYYAFNKFAKGLLGTNNIDTNSRLCMSSAVAGYKATLGADAPPACYEDIAQASTLFIAGANPAWAHPILFRRIEDARRANPALKIIVCDPRRTDSAALADLHLALRPGSDLWLLHGMLRCMVEQGWTDPAYIAAHTTGWPALQAQVAQATPEAVLQHCGIAPADLLQAARWFAGAQGGGPRRPTLSLYCQGLNQSARGTDNNAALIHLHLACGQIGKPGAGPFSLTGQPNAMGGREVGALANQLSAHRNLADPRHRAEVAALWGVPEVPAAPGKAAVEMFEAAAEGHIKLLWIVCTNPAHSLPDQALVRRALQRAEFVVVQDAYAGVATARFADLLLPAATWGEKEGTVTNSERRISRVRAAVPAPGQAWADWRIVTEVARRVQPLLPRRAALPSLFPYEGPEAIWNEHRESTRGRDLDITGLDWALLEAAPRQWPCPAGQADGTTRLYADGRFATADGRARFVPQQPGGVAEPTDARYPLALLTGRLRDQWHGMSRSGTVESLWAHAGEPVAQMHAADMARLGLRDDDLAYLTSRRGSIVAPVRASDELASGQVFLPMHWGDEVLGGASSTGRRLAGVNALTTAARCPQSLQPELKHAAIKVLKAELPWSLWAQAWLPLAQVHRAREALQALMDAFPFASCSLFGRPGTGTGLQLRAGAHHAPDEALVERIAGLLDLQGAGLLSYRDARRGQWRRARLRQDADGAQRLQSVLLAGDASAQAWIAPLLQERHDAQPLRRALLQPGARAPQQALATRGATVCACEGVAENAIAGLLRSCTGDAAQRLQRLKSELRCGTQCGSCVPQLQRMVQASLA</sequence>
<dbReference type="Gene3D" id="1.10.10.1100">
    <property type="entry name" value="BFD-like [2Fe-2S]-binding domain"/>
    <property type="match status" value="1"/>
</dbReference>
<dbReference type="Pfam" id="PF01568">
    <property type="entry name" value="Molydop_binding"/>
    <property type="match status" value="1"/>
</dbReference>
<dbReference type="PROSITE" id="PS51669">
    <property type="entry name" value="4FE4S_MOW_BIS_MGD"/>
    <property type="match status" value="1"/>
</dbReference>
<organism evidence="12 13">
    <name type="scientific">Alicycliphilus denitrificans</name>
    <dbReference type="NCBI Taxonomy" id="179636"/>
    <lineage>
        <taxon>Bacteria</taxon>
        <taxon>Pseudomonadati</taxon>
        <taxon>Pseudomonadota</taxon>
        <taxon>Betaproteobacteria</taxon>
        <taxon>Burkholderiales</taxon>
        <taxon>Comamonadaceae</taxon>
        <taxon>Alicycliphilus</taxon>
    </lineage>
</organism>
<evidence type="ECO:0000313" key="12">
    <source>
        <dbReference type="EMBL" id="RKJ96856.1"/>
    </source>
</evidence>
<evidence type="ECO:0000256" key="8">
    <source>
        <dbReference type="ARBA" id="ARBA00023004"/>
    </source>
</evidence>
<dbReference type="InterPro" id="IPR041854">
    <property type="entry name" value="BFD-like_2Fe2S-bd_dom_sf"/>
</dbReference>
<evidence type="ECO:0000256" key="10">
    <source>
        <dbReference type="ARBA" id="ARBA00023063"/>
    </source>
</evidence>
<evidence type="ECO:0000256" key="9">
    <source>
        <dbReference type="ARBA" id="ARBA00023014"/>
    </source>
</evidence>
<evidence type="ECO:0000256" key="7">
    <source>
        <dbReference type="ARBA" id="ARBA00023002"/>
    </source>
</evidence>
<proteinExistence type="inferred from homology"/>
<gene>
    <name evidence="12" type="ORF">CE154_012660</name>
</gene>
<dbReference type="SUPFAM" id="SSF53706">
    <property type="entry name" value="Formate dehydrogenase/DMSO reductase, domains 1-3"/>
    <property type="match status" value="1"/>
</dbReference>
<evidence type="ECO:0000256" key="6">
    <source>
        <dbReference type="ARBA" id="ARBA00022723"/>
    </source>
</evidence>
<comment type="cofactor">
    <cofactor evidence="1">
        <name>Mo-bis(molybdopterin guanine dinucleotide)</name>
        <dbReference type="ChEBI" id="CHEBI:60539"/>
    </cofactor>
</comment>
<evidence type="ECO:0000256" key="1">
    <source>
        <dbReference type="ARBA" id="ARBA00001942"/>
    </source>
</evidence>
<dbReference type="PANTHER" id="PTHR43105:SF9">
    <property type="entry name" value="NADPH-FE(3+) OXIDOREDUCTASE SUBUNIT ALPHA"/>
    <property type="match status" value="1"/>
</dbReference>
<comment type="cofactor">
    <cofactor evidence="2">
        <name>[4Fe-4S] cluster</name>
        <dbReference type="ChEBI" id="CHEBI:49883"/>
    </cofactor>
</comment>
<keyword evidence="10" id="KW-0534">Nitrate assimilation</keyword>
<dbReference type="GO" id="GO:1990204">
    <property type="term" value="C:oxidoreductase complex"/>
    <property type="evidence" value="ECO:0007669"/>
    <property type="project" value="UniProtKB-ARBA"/>
</dbReference>
<comment type="caution">
    <text evidence="12">The sequence shown here is derived from an EMBL/GenBank/DDBJ whole genome shotgun (WGS) entry which is preliminary data.</text>
</comment>
<dbReference type="GO" id="GO:0051539">
    <property type="term" value="F:4 iron, 4 sulfur cluster binding"/>
    <property type="evidence" value="ECO:0007669"/>
    <property type="project" value="UniProtKB-KW"/>
</dbReference>
<dbReference type="InterPro" id="IPR006963">
    <property type="entry name" value="Mopterin_OxRdtase_4Fe-4S_dom"/>
</dbReference>
<dbReference type="Proteomes" id="UP000216225">
    <property type="component" value="Unassembled WGS sequence"/>
</dbReference>